<reference evidence="2" key="1">
    <citation type="journal article" date="2014" name="Science">
        <title>Ancient hybridizations among the ancestral genomes of bread wheat.</title>
        <authorList>
            <consortium name="International Wheat Genome Sequencing Consortium,"/>
            <person name="Marcussen T."/>
            <person name="Sandve S.R."/>
            <person name="Heier L."/>
            <person name="Spannagl M."/>
            <person name="Pfeifer M."/>
            <person name="Jakobsen K.S."/>
            <person name="Wulff B.B."/>
            <person name="Steuernagel B."/>
            <person name="Mayer K.F."/>
            <person name="Olsen O.A."/>
        </authorList>
    </citation>
    <scope>NUCLEOTIDE SEQUENCE [LARGE SCALE GENOMIC DNA]</scope>
    <source>
        <strain evidence="2">cv. AL8/78</strain>
    </source>
</reference>
<sequence length="104" mass="11686">VCLLRFGLVIIKASASRLLGLLLSVCGSRFDYLKEKLASRFRFEGRFVWDLFLVFSRWAISSFKNNICAISSFKKHMHHTGHRPCHISFGIGVVTSVGTQGGRP</sequence>
<reference evidence="2" key="2">
    <citation type="journal article" date="2017" name="Nat. Plants">
        <title>The Aegilops tauschii genome reveals multiple impacts of transposons.</title>
        <authorList>
            <person name="Zhao G."/>
            <person name="Zou C."/>
            <person name="Li K."/>
            <person name="Wang K."/>
            <person name="Li T."/>
            <person name="Gao L."/>
            <person name="Zhang X."/>
            <person name="Wang H."/>
            <person name="Yang Z."/>
            <person name="Liu X."/>
            <person name="Jiang W."/>
            <person name="Mao L."/>
            <person name="Kong X."/>
            <person name="Jiao Y."/>
            <person name="Jia J."/>
        </authorList>
    </citation>
    <scope>NUCLEOTIDE SEQUENCE [LARGE SCALE GENOMIC DNA]</scope>
    <source>
        <strain evidence="2">cv. AL8/78</strain>
    </source>
</reference>
<accession>A0A453SMS5</accession>
<reference evidence="1" key="5">
    <citation type="journal article" date="2021" name="G3 (Bethesda)">
        <title>Aegilops tauschii genome assembly Aet v5.0 features greater sequence contiguity and improved annotation.</title>
        <authorList>
            <person name="Wang L."/>
            <person name="Zhu T."/>
            <person name="Rodriguez J.C."/>
            <person name="Deal K.R."/>
            <person name="Dubcovsky J."/>
            <person name="McGuire P.E."/>
            <person name="Lux T."/>
            <person name="Spannagl M."/>
            <person name="Mayer K.F.X."/>
            <person name="Baldrich P."/>
            <person name="Meyers B.C."/>
            <person name="Huo N."/>
            <person name="Gu Y.Q."/>
            <person name="Zhou H."/>
            <person name="Devos K.M."/>
            <person name="Bennetzen J.L."/>
            <person name="Unver T."/>
            <person name="Budak H."/>
            <person name="Gulick P.J."/>
            <person name="Galiba G."/>
            <person name="Kalapos B."/>
            <person name="Nelson D.R."/>
            <person name="Li P."/>
            <person name="You F.M."/>
            <person name="Luo M.C."/>
            <person name="Dvorak J."/>
        </authorList>
    </citation>
    <scope>NUCLEOTIDE SEQUENCE [LARGE SCALE GENOMIC DNA]</scope>
    <source>
        <strain evidence="1">cv. AL8/78</strain>
    </source>
</reference>
<evidence type="ECO:0000313" key="1">
    <source>
        <dbReference type="EnsemblPlants" id="AET7Gv20997400.16"/>
    </source>
</evidence>
<protein>
    <submittedName>
        <fullName evidence="1">Uncharacterized protein</fullName>
    </submittedName>
</protein>
<organism evidence="1 2">
    <name type="scientific">Aegilops tauschii subsp. strangulata</name>
    <name type="common">Goatgrass</name>
    <dbReference type="NCBI Taxonomy" id="200361"/>
    <lineage>
        <taxon>Eukaryota</taxon>
        <taxon>Viridiplantae</taxon>
        <taxon>Streptophyta</taxon>
        <taxon>Embryophyta</taxon>
        <taxon>Tracheophyta</taxon>
        <taxon>Spermatophyta</taxon>
        <taxon>Magnoliopsida</taxon>
        <taxon>Liliopsida</taxon>
        <taxon>Poales</taxon>
        <taxon>Poaceae</taxon>
        <taxon>BOP clade</taxon>
        <taxon>Pooideae</taxon>
        <taxon>Triticodae</taxon>
        <taxon>Triticeae</taxon>
        <taxon>Triticinae</taxon>
        <taxon>Aegilops</taxon>
    </lineage>
</organism>
<proteinExistence type="predicted"/>
<keyword evidence="2" id="KW-1185">Reference proteome</keyword>
<name>A0A453SMS5_AEGTS</name>
<dbReference type="Gramene" id="AET7Gv20997400.16">
    <property type="protein sequence ID" value="AET7Gv20997400.16"/>
    <property type="gene ID" value="AET7Gv20997400"/>
</dbReference>
<dbReference type="Proteomes" id="UP000015105">
    <property type="component" value="Chromosome 7D"/>
</dbReference>
<dbReference type="AlphaFoldDB" id="A0A453SMS5"/>
<dbReference type="EnsemblPlants" id="AET7Gv20997400.16">
    <property type="protein sequence ID" value="AET7Gv20997400.16"/>
    <property type="gene ID" value="AET7Gv20997400"/>
</dbReference>
<reference evidence="1" key="4">
    <citation type="submission" date="2019-03" db="UniProtKB">
        <authorList>
            <consortium name="EnsemblPlants"/>
        </authorList>
    </citation>
    <scope>IDENTIFICATION</scope>
</reference>
<reference evidence="1" key="3">
    <citation type="journal article" date="2017" name="Nature">
        <title>Genome sequence of the progenitor of the wheat D genome Aegilops tauschii.</title>
        <authorList>
            <person name="Luo M.C."/>
            <person name="Gu Y.Q."/>
            <person name="Puiu D."/>
            <person name="Wang H."/>
            <person name="Twardziok S.O."/>
            <person name="Deal K.R."/>
            <person name="Huo N."/>
            <person name="Zhu T."/>
            <person name="Wang L."/>
            <person name="Wang Y."/>
            <person name="McGuire P.E."/>
            <person name="Liu S."/>
            <person name="Long H."/>
            <person name="Ramasamy R.K."/>
            <person name="Rodriguez J.C."/>
            <person name="Van S.L."/>
            <person name="Yuan L."/>
            <person name="Wang Z."/>
            <person name="Xia Z."/>
            <person name="Xiao L."/>
            <person name="Anderson O.D."/>
            <person name="Ouyang S."/>
            <person name="Liang Y."/>
            <person name="Zimin A.V."/>
            <person name="Pertea G."/>
            <person name="Qi P."/>
            <person name="Bennetzen J.L."/>
            <person name="Dai X."/>
            <person name="Dawson M.W."/>
            <person name="Muller H.G."/>
            <person name="Kugler K."/>
            <person name="Rivarola-Duarte L."/>
            <person name="Spannagl M."/>
            <person name="Mayer K.F.X."/>
            <person name="Lu F.H."/>
            <person name="Bevan M.W."/>
            <person name="Leroy P."/>
            <person name="Li P."/>
            <person name="You F.M."/>
            <person name="Sun Q."/>
            <person name="Liu Z."/>
            <person name="Lyons E."/>
            <person name="Wicker T."/>
            <person name="Salzberg S.L."/>
            <person name="Devos K.M."/>
            <person name="Dvorak J."/>
        </authorList>
    </citation>
    <scope>NUCLEOTIDE SEQUENCE [LARGE SCALE GENOMIC DNA]</scope>
    <source>
        <strain evidence="1">cv. AL8/78</strain>
    </source>
</reference>
<evidence type="ECO:0000313" key="2">
    <source>
        <dbReference type="Proteomes" id="UP000015105"/>
    </source>
</evidence>